<comment type="caution">
    <text evidence="3">The sequence shown here is derived from an EMBL/GenBank/DDBJ whole genome shotgun (WGS) entry which is preliminary data.</text>
</comment>
<feature type="repeat" description="TPR" evidence="1">
    <location>
        <begin position="382"/>
        <end position="415"/>
    </location>
</feature>
<keyword evidence="4" id="KW-1185">Reference proteome</keyword>
<feature type="repeat" description="TPR" evidence="1">
    <location>
        <begin position="216"/>
        <end position="249"/>
    </location>
</feature>
<feature type="repeat" description="TPR" evidence="1">
    <location>
        <begin position="176"/>
        <end position="209"/>
    </location>
</feature>
<dbReference type="Pfam" id="PF07721">
    <property type="entry name" value="TPR_4"/>
    <property type="match status" value="1"/>
</dbReference>
<dbReference type="InterPro" id="IPR011990">
    <property type="entry name" value="TPR-like_helical_dom_sf"/>
</dbReference>
<protein>
    <submittedName>
        <fullName evidence="3">Tetratricopeptide repeat protein</fullName>
    </submittedName>
</protein>
<dbReference type="SUPFAM" id="SSF48452">
    <property type="entry name" value="TPR-like"/>
    <property type="match status" value="2"/>
</dbReference>
<dbReference type="PROSITE" id="PS50293">
    <property type="entry name" value="TPR_REGION"/>
    <property type="match status" value="3"/>
</dbReference>
<evidence type="ECO:0000259" key="2">
    <source>
        <dbReference type="Pfam" id="PF12770"/>
    </source>
</evidence>
<sequence>MQFSPIVATILLTVGSPAVVLYYSQPSLAQAPTPTAEERLTEAIMLNNQGEGLVYKDLVGLADLQAGLELFQQSLAIFKQYGAKAGEANSLVNIGYVYLRKGEYTKALDFLQSALDIRRKLRDKENEWIPLSYIAEVYLNLREYEKALNFYQPALKVLQELKAANPQGYNYATSETILLADIGSVYFRTGKYSQALEFYQQSLTIQKAKGDKSGTAQTLNNIGVVYLNLGNYAQALDSYQQGLKNLQECCSTFYGTQAAIFNNISGAYFSLGQYQKSLEFAEKSTNIYKKLGTGEYKSTDEQAIKLLYNALGQNAQALQQVTNRANVGDAFGKDSFQFQGAALNLNNIGQIYFSLGKYDEALKLYQQALDIYKQNNYKVGIAVALNNIGRVYQNLGNYNQAIEFNQQALANYREVGDRTGEGVTISNLGQVYQKQNQYDKALGLYQQAVAIHREVEDKISEAATLKFLGDVLAAQNQPPLAIAFYKQSVNLTETIRQSLRFVPTDVQKSYTETVSERYRRLADLLLQQNRPAEAQQVLDLLKIQEVTDYIGNHGASTPKATNRNTQRGSSATVAVTPEKLPLKPQEEQISQKYSAIQDQAIALGKELTTLRKIPPQTRTATQEKRLAELVKLEQTTNAEFNKFIKSPSVVALVQQLSATSGQENLNLRQLNSLRDNLRQLNQKAVLLYPLVLDDRLELVIVSADAPPIHRTVPVKAAELDQTINEFREAILVPYKNSKTPANKLYNWLIKPIENDLKQAEAKTIIYAPDGKLRYVPLAALYDGQNWLVQKFVINNITSTSLTKLVNQPPTPSNALAAAFTKGEYTVAVGQRQEMFSGLEFAKAEVENLAKILPGSKVILDKDFNPNATIPQMNDYKIVHLATHGKLVNGSPEDSFIVFGDGEHATLRDIENWSLSNVDLVVLSACQTGLGEKSANGQEILGLGYQIQLAGAKATMASLWAVSDGGTQALMNEFYAALKAGKFTKAEALQKAQIALLTDKNSEFNHPYYWSAFILIGNGL</sequence>
<dbReference type="PANTHER" id="PTHR10098:SF108">
    <property type="entry name" value="TETRATRICOPEPTIDE REPEAT PROTEIN 28"/>
    <property type="match status" value="1"/>
</dbReference>
<dbReference type="PANTHER" id="PTHR10098">
    <property type="entry name" value="RAPSYN-RELATED"/>
    <property type="match status" value="1"/>
</dbReference>
<dbReference type="Pfam" id="PF13374">
    <property type="entry name" value="TPR_10"/>
    <property type="match status" value="1"/>
</dbReference>
<name>A0ABR8FY24_9NOSO</name>
<dbReference type="RefSeq" id="WP_190967959.1">
    <property type="nucleotide sequence ID" value="NZ_JACJTB010000013.1"/>
</dbReference>
<reference evidence="3 4" key="1">
    <citation type="journal article" date="2020" name="ISME J.">
        <title>Comparative genomics reveals insights into cyanobacterial evolution and habitat adaptation.</title>
        <authorList>
            <person name="Chen M.Y."/>
            <person name="Teng W.K."/>
            <person name="Zhao L."/>
            <person name="Hu C.X."/>
            <person name="Zhou Y.K."/>
            <person name="Han B.P."/>
            <person name="Song L.R."/>
            <person name="Shu W.S."/>
        </authorList>
    </citation>
    <scope>NUCLEOTIDE SEQUENCE [LARGE SCALE GENOMIC DNA]</scope>
    <source>
        <strain evidence="3 4">FACHB-130</strain>
    </source>
</reference>
<accession>A0ABR8FY24</accession>
<dbReference type="Pfam" id="PF12770">
    <property type="entry name" value="CHAT"/>
    <property type="match status" value="1"/>
</dbReference>
<gene>
    <name evidence="3" type="ORF">H6G74_12455</name>
</gene>
<keyword evidence="1" id="KW-0802">TPR repeat</keyword>
<evidence type="ECO:0000313" key="3">
    <source>
        <dbReference type="EMBL" id="MBD2595138.1"/>
    </source>
</evidence>
<dbReference type="InterPro" id="IPR011717">
    <property type="entry name" value="TPR-4"/>
</dbReference>
<dbReference type="Proteomes" id="UP000603457">
    <property type="component" value="Unassembled WGS sequence"/>
</dbReference>
<feature type="repeat" description="TPR" evidence="1">
    <location>
        <begin position="88"/>
        <end position="121"/>
    </location>
</feature>
<dbReference type="SMART" id="SM00028">
    <property type="entry name" value="TPR"/>
    <property type="match status" value="9"/>
</dbReference>
<feature type="repeat" description="TPR" evidence="1">
    <location>
        <begin position="342"/>
        <end position="375"/>
    </location>
</feature>
<dbReference type="Pfam" id="PF13424">
    <property type="entry name" value="TPR_12"/>
    <property type="match status" value="4"/>
</dbReference>
<dbReference type="EMBL" id="JACJTB010000013">
    <property type="protein sequence ID" value="MBD2595138.1"/>
    <property type="molecule type" value="Genomic_DNA"/>
</dbReference>
<dbReference type="PROSITE" id="PS50005">
    <property type="entry name" value="TPR"/>
    <property type="match status" value="6"/>
</dbReference>
<feature type="repeat" description="TPR" evidence="1">
    <location>
        <begin position="422"/>
        <end position="455"/>
    </location>
</feature>
<dbReference type="Gene3D" id="1.25.40.10">
    <property type="entry name" value="Tetratricopeptide repeat domain"/>
    <property type="match status" value="3"/>
</dbReference>
<organism evidence="3 4">
    <name type="scientific">Nostoc spongiaeforme FACHB-130</name>
    <dbReference type="NCBI Taxonomy" id="1357510"/>
    <lineage>
        <taxon>Bacteria</taxon>
        <taxon>Bacillati</taxon>
        <taxon>Cyanobacteriota</taxon>
        <taxon>Cyanophyceae</taxon>
        <taxon>Nostocales</taxon>
        <taxon>Nostocaceae</taxon>
        <taxon>Nostoc</taxon>
    </lineage>
</organism>
<dbReference type="InterPro" id="IPR019734">
    <property type="entry name" value="TPR_rpt"/>
</dbReference>
<evidence type="ECO:0000256" key="1">
    <source>
        <dbReference type="PROSITE-ProRule" id="PRU00339"/>
    </source>
</evidence>
<proteinExistence type="predicted"/>
<dbReference type="InterPro" id="IPR024983">
    <property type="entry name" value="CHAT_dom"/>
</dbReference>
<evidence type="ECO:0000313" key="4">
    <source>
        <dbReference type="Proteomes" id="UP000603457"/>
    </source>
</evidence>
<feature type="domain" description="CHAT" evidence="2">
    <location>
        <begin position="739"/>
        <end position="1017"/>
    </location>
</feature>